<gene>
    <name evidence="2" type="ORF">CC86DRAFT_213567</name>
</gene>
<dbReference type="EMBL" id="MU006224">
    <property type="protein sequence ID" value="KAF2827587.1"/>
    <property type="molecule type" value="Genomic_DNA"/>
</dbReference>
<dbReference type="AlphaFoldDB" id="A0A6A7A4I3"/>
<sequence>MGNVLQVPSRYAKNAPYSLSPLICSLLTLSTTTPGVPRKNRRPSRTTTPRESTVPRYREQSSSSRSRKGFASGFRCLDLRSIGNHCHGLQNPGVQRLRLGSCRSAKGRLRVGRLLGSLMQPFWETVGDGYPSLWIEISRWWDVVLCRTHD</sequence>
<dbReference type="Proteomes" id="UP000799424">
    <property type="component" value="Unassembled WGS sequence"/>
</dbReference>
<evidence type="ECO:0000256" key="1">
    <source>
        <dbReference type="SAM" id="MobiDB-lite"/>
    </source>
</evidence>
<reference evidence="2" key="1">
    <citation type="journal article" date="2020" name="Stud. Mycol.">
        <title>101 Dothideomycetes genomes: a test case for predicting lifestyles and emergence of pathogens.</title>
        <authorList>
            <person name="Haridas S."/>
            <person name="Albert R."/>
            <person name="Binder M."/>
            <person name="Bloem J."/>
            <person name="Labutti K."/>
            <person name="Salamov A."/>
            <person name="Andreopoulos B."/>
            <person name="Baker S."/>
            <person name="Barry K."/>
            <person name="Bills G."/>
            <person name="Bluhm B."/>
            <person name="Cannon C."/>
            <person name="Castanera R."/>
            <person name="Culley D."/>
            <person name="Daum C."/>
            <person name="Ezra D."/>
            <person name="Gonzalez J."/>
            <person name="Henrissat B."/>
            <person name="Kuo A."/>
            <person name="Liang C."/>
            <person name="Lipzen A."/>
            <person name="Lutzoni F."/>
            <person name="Magnuson J."/>
            <person name="Mondo S."/>
            <person name="Nolan M."/>
            <person name="Ohm R."/>
            <person name="Pangilinan J."/>
            <person name="Park H.-J."/>
            <person name="Ramirez L."/>
            <person name="Alfaro M."/>
            <person name="Sun H."/>
            <person name="Tritt A."/>
            <person name="Yoshinaga Y."/>
            <person name="Zwiers L.-H."/>
            <person name="Turgeon B."/>
            <person name="Goodwin S."/>
            <person name="Spatafora J."/>
            <person name="Crous P."/>
            <person name="Grigoriev I."/>
        </authorList>
    </citation>
    <scope>NUCLEOTIDE SEQUENCE</scope>
    <source>
        <strain evidence="2">CBS 113818</strain>
    </source>
</reference>
<proteinExistence type="predicted"/>
<keyword evidence="3" id="KW-1185">Reference proteome</keyword>
<evidence type="ECO:0000313" key="3">
    <source>
        <dbReference type="Proteomes" id="UP000799424"/>
    </source>
</evidence>
<accession>A0A6A7A4I3</accession>
<evidence type="ECO:0000313" key="2">
    <source>
        <dbReference type="EMBL" id="KAF2827587.1"/>
    </source>
</evidence>
<protein>
    <submittedName>
        <fullName evidence="2">Uncharacterized protein</fullName>
    </submittedName>
</protein>
<feature type="compositionally biased region" description="Low complexity" evidence="1">
    <location>
        <begin position="45"/>
        <end position="55"/>
    </location>
</feature>
<feature type="region of interest" description="Disordered" evidence="1">
    <location>
        <begin position="33"/>
        <end position="68"/>
    </location>
</feature>
<name>A0A6A7A4I3_9PLEO</name>
<organism evidence="2 3">
    <name type="scientific">Ophiobolus disseminans</name>
    <dbReference type="NCBI Taxonomy" id="1469910"/>
    <lineage>
        <taxon>Eukaryota</taxon>
        <taxon>Fungi</taxon>
        <taxon>Dikarya</taxon>
        <taxon>Ascomycota</taxon>
        <taxon>Pezizomycotina</taxon>
        <taxon>Dothideomycetes</taxon>
        <taxon>Pleosporomycetidae</taxon>
        <taxon>Pleosporales</taxon>
        <taxon>Pleosporineae</taxon>
        <taxon>Phaeosphaeriaceae</taxon>
        <taxon>Ophiobolus</taxon>
    </lineage>
</organism>